<feature type="transmembrane region" description="Helical" evidence="1">
    <location>
        <begin position="109"/>
        <end position="129"/>
    </location>
</feature>
<dbReference type="AlphaFoldDB" id="A0A2M7V9L2"/>
<evidence type="ECO:0000259" key="3">
    <source>
        <dbReference type="SMART" id="SM00306"/>
    </source>
</evidence>
<dbReference type="GO" id="GO:0016539">
    <property type="term" value="P:intein-mediated protein splicing"/>
    <property type="evidence" value="ECO:0007669"/>
    <property type="project" value="InterPro"/>
</dbReference>
<keyword evidence="2" id="KW-0732">Signal</keyword>
<dbReference type="Gene3D" id="2.170.16.10">
    <property type="entry name" value="Hedgehog/Intein (Hint) domain"/>
    <property type="match status" value="1"/>
</dbReference>
<organism evidence="4 5">
    <name type="scientific">Candidatus Magasanikbacteria bacterium CG_4_10_14_0_2_um_filter_37_12</name>
    <dbReference type="NCBI Taxonomy" id="1974637"/>
    <lineage>
        <taxon>Bacteria</taxon>
        <taxon>Candidatus Magasanikiibacteriota</taxon>
    </lineage>
</organism>
<feature type="signal peptide" evidence="2">
    <location>
        <begin position="1"/>
        <end position="22"/>
    </location>
</feature>
<dbReference type="InterPro" id="IPR003587">
    <property type="entry name" value="Hint_dom_N"/>
</dbReference>
<reference evidence="5" key="1">
    <citation type="submission" date="2017-09" db="EMBL/GenBank/DDBJ databases">
        <title>Depth-based differentiation of microbial function through sediment-hosted aquifers and enrichment of novel symbionts in the deep terrestrial subsurface.</title>
        <authorList>
            <person name="Probst A.J."/>
            <person name="Ladd B."/>
            <person name="Jarett J.K."/>
            <person name="Geller-Mcgrath D.E."/>
            <person name="Sieber C.M.K."/>
            <person name="Emerson J.B."/>
            <person name="Anantharaman K."/>
            <person name="Thomas B.C."/>
            <person name="Malmstrom R."/>
            <person name="Stieglmeier M."/>
            <person name="Klingl A."/>
            <person name="Woyke T."/>
            <person name="Ryan C.M."/>
            <person name="Banfield J.F."/>
        </authorList>
    </citation>
    <scope>NUCLEOTIDE SEQUENCE [LARGE SCALE GENOMIC DNA]</scope>
</reference>
<keyword evidence="1" id="KW-0472">Membrane</keyword>
<dbReference type="InterPro" id="IPR030934">
    <property type="entry name" value="Intein_C"/>
</dbReference>
<evidence type="ECO:0000313" key="5">
    <source>
        <dbReference type="Proteomes" id="UP000228568"/>
    </source>
</evidence>
<protein>
    <recommendedName>
        <fullName evidence="3">Hint domain-containing protein</fullName>
    </recommendedName>
</protein>
<dbReference type="SUPFAM" id="SSF51294">
    <property type="entry name" value="Hedgehog/intein (Hint) domain"/>
    <property type="match status" value="1"/>
</dbReference>
<keyword evidence="1" id="KW-1133">Transmembrane helix</keyword>
<feature type="transmembrane region" description="Helical" evidence="1">
    <location>
        <begin position="150"/>
        <end position="170"/>
    </location>
</feature>
<dbReference type="Pfam" id="PF18895">
    <property type="entry name" value="T4SS_pilin"/>
    <property type="match status" value="1"/>
</dbReference>
<accession>A0A2M7V9L2</accession>
<keyword evidence="1" id="KW-0812">Transmembrane</keyword>
<evidence type="ECO:0000313" key="4">
    <source>
        <dbReference type="EMBL" id="PIZ95556.1"/>
    </source>
</evidence>
<dbReference type="InterPro" id="IPR006141">
    <property type="entry name" value="Intein_N"/>
</dbReference>
<sequence length="668" mass="73741">MKKILLATIFFLFLISPATVFAQLDQRCWTKDKCTETRKQVNINLSEKEINDGFYQGSEARCVCGGLECKTTDAGGDEIGFCLPVTQTVTKIYFGGRNRFDNIGVFIQYIYRYAIIIASVMAVIMLIVAGFTWMTSGGNPEMITSAKKRIAGSLMGLFLAVMSYSILNLLNPALVNLRLPNTWMVNTQGLAPPTCTDIQSDKLVHEIATFNTNPKEKQKSIADFIDPKNTSTPKFETNPKLAKCNYEYVVPDTGGQTCLGIMCPQKSGKISTCALPSGKDSYGCFVGNIVGTIYDTNIMADSPFDAVFGENWGYPWVTGEMDVGAICNGGRFYTKGRKRSFGLTHNEVASIRKAQISNSNNKTQFYYIPVSEQQIANTEKECEFYGGVQGYYLDLSFNETLGIGGDEDHFIGKNGFDLGDWELGISESGAFLDQIRFQDIKQYLISPEELKKGIKVDINAANVCDVDNSEEEEMRLKCYGYLGYQNKTSSGSNSSGSSGGSLGGGVFRGDGNAGYSSCFPAGTKITMADNTEKNIEDIDVGEMVLAYDINTQSTKSSVVSEIESPIREGYYSVNNNLLRVTDEHPIYIRKPNGEINWGSINPQKTAIETRLDGLLQLGVGDELFMSDKGWIKINDITYIEGAIQTYNLKTVEQYHTYFADGVLVHNKQ</sequence>
<evidence type="ECO:0000256" key="1">
    <source>
        <dbReference type="SAM" id="Phobius"/>
    </source>
</evidence>
<evidence type="ECO:0000256" key="2">
    <source>
        <dbReference type="SAM" id="SignalP"/>
    </source>
</evidence>
<dbReference type="CDD" id="cd00081">
    <property type="entry name" value="Hint"/>
    <property type="match status" value="1"/>
</dbReference>
<dbReference type="PROSITE" id="PS50817">
    <property type="entry name" value="INTEIN_N_TER"/>
    <property type="match status" value="1"/>
</dbReference>
<proteinExistence type="predicted"/>
<dbReference type="SMART" id="SM00306">
    <property type="entry name" value="HintN"/>
    <property type="match status" value="1"/>
</dbReference>
<name>A0A2M7V9L2_9BACT</name>
<dbReference type="NCBIfam" id="TIGR01443">
    <property type="entry name" value="intein_Cterm"/>
    <property type="match status" value="1"/>
</dbReference>
<dbReference type="EMBL" id="PFPK01000009">
    <property type="protein sequence ID" value="PIZ95556.1"/>
    <property type="molecule type" value="Genomic_DNA"/>
</dbReference>
<gene>
    <name evidence="4" type="ORF">COX81_00620</name>
</gene>
<dbReference type="InterPro" id="IPR036844">
    <property type="entry name" value="Hint_dom_sf"/>
</dbReference>
<feature type="domain" description="Hint" evidence="3">
    <location>
        <begin position="516"/>
        <end position="627"/>
    </location>
</feature>
<feature type="chain" id="PRO_5014948064" description="Hint domain-containing protein" evidence="2">
    <location>
        <begin position="23"/>
        <end position="668"/>
    </location>
</feature>
<dbReference type="Proteomes" id="UP000228568">
    <property type="component" value="Unassembled WGS sequence"/>
</dbReference>
<dbReference type="InterPro" id="IPR043993">
    <property type="entry name" value="T4SS_pilin"/>
</dbReference>
<comment type="caution">
    <text evidence="4">The sequence shown here is derived from an EMBL/GenBank/DDBJ whole genome shotgun (WGS) entry which is preliminary data.</text>
</comment>